<dbReference type="EMBL" id="JALPRY010000004">
    <property type="protein sequence ID" value="MCK8779113.1"/>
    <property type="molecule type" value="Genomic_DNA"/>
</dbReference>
<feature type="region of interest" description="Disordered" evidence="1">
    <location>
        <begin position="54"/>
        <end position="92"/>
    </location>
</feature>
<keyword evidence="4" id="KW-1185">Reference proteome</keyword>
<evidence type="ECO:0000313" key="3">
    <source>
        <dbReference type="EMBL" id="MCK8779113.1"/>
    </source>
</evidence>
<comment type="caution">
    <text evidence="3">The sequence shown here is derived from an EMBL/GenBank/DDBJ whole genome shotgun (WGS) entry which is preliminary data.</text>
</comment>
<proteinExistence type="predicted"/>
<dbReference type="RefSeq" id="WP_248681923.1">
    <property type="nucleotide sequence ID" value="NZ_JALPRY010000004.1"/>
</dbReference>
<accession>A0ABT0IMN1</accession>
<dbReference type="NCBIfam" id="NF047412">
    <property type="entry name" value="sig_GCG_CRPN_rpt"/>
    <property type="match status" value="1"/>
</dbReference>
<feature type="compositionally biased region" description="Basic and acidic residues" evidence="1">
    <location>
        <begin position="76"/>
        <end position="92"/>
    </location>
</feature>
<feature type="chain" id="PRO_5045366250" evidence="2">
    <location>
        <begin position="23"/>
        <end position="111"/>
    </location>
</feature>
<keyword evidence="2" id="KW-0732">Signal</keyword>
<sequence>MRGLILAAGLLIAGLTGGTANAMPAGGVSAPSSSLIQTVDWACGRGFHLSPRGYCRPNRWAPPPPPRHVYRHHRRDHWDHRGPPRHWRERDRFDGRDWRDHREWRRDRDWR</sequence>
<evidence type="ECO:0000256" key="2">
    <source>
        <dbReference type="SAM" id="SignalP"/>
    </source>
</evidence>
<protein>
    <submittedName>
        <fullName evidence="3">Uncharacterized protein</fullName>
    </submittedName>
</protein>
<evidence type="ECO:0000256" key="1">
    <source>
        <dbReference type="SAM" id="MobiDB-lite"/>
    </source>
</evidence>
<organism evidence="3 4">
    <name type="scientific">Neorhizobium turbinariae</name>
    <dbReference type="NCBI Taxonomy" id="2937795"/>
    <lineage>
        <taxon>Bacteria</taxon>
        <taxon>Pseudomonadati</taxon>
        <taxon>Pseudomonadota</taxon>
        <taxon>Alphaproteobacteria</taxon>
        <taxon>Hyphomicrobiales</taxon>
        <taxon>Rhizobiaceae</taxon>
        <taxon>Rhizobium/Agrobacterium group</taxon>
        <taxon>Neorhizobium</taxon>
    </lineage>
</organism>
<reference evidence="3 4" key="1">
    <citation type="submission" date="2022-04" db="EMBL/GenBank/DDBJ databases">
        <title>Rhizobium coralii sp. nov., isolated from coral Turbinaria peltata.</title>
        <authorList>
            <person name="Sun H."/>
        </authorList>
    </citation>
    <scope>NUCLEOTIDE SEQUENCE [LARGE SCALE GENOMIC DNA]</scope>
    <source>
        <strain evidence="3 4">NTR19</strain>
    </source>
</reference>
<feature type="signal peptide" evidence="2">
    <location>
        <begin position="1"/>
        <end position="22"/>
    </location>
</feature>
<dbReference type="Proteomes" id="UP001202827">
    <property type="component" value="Unassembled WGS sequence"/>
</dbReference>
<gene>
    <name evidence="3" type="ORF">M0654_03850</name>
</gene>
<evidence type="ECO:0000313" key="4">
    <source>
        <dbReference type="Proteomes" id="UP001202827"/>
    </source>
</evidence>
<dbReference type="InterPro" id="IPR058110">
    <property type="entry name" value="GCG_CRPN_dom"/>
</dbReference>
<name>A0ABT0IMN1_9HYPH</name>